<sequence length="228" mass="25731">MNAIILDTETNTINGYPIEIAYAPCSFEQGVLQFNQADLFDEYFSCPEPISFGAMGVHHILESDIAAKPSFDTFSLPKSVECIVGHNVKYDIEAISKCGVSSENLKTICTLALARFAWPELETHTLSALFYFVSTDKEKARDYLRKAHNAKYDIWFTYIILKNICLKLGIKDMTSLYQMSEVALIPTKMPFGKHKGTEIQDLPKDYIKWFLGQGDIDLHLRKALEAAA</sequence>
<organism evidence="4 5">
    <name type="scientific">Acinetobacter radioresistens</name>
    <dbReference type="NCBI Taxonomy" id="40216"/>
    <lineage>
        <taxon>Bacteria</taxon>
        <taxon>Pseudomonadati</taxon>
        <taxon>Pseudomonadota</taxon>
        <taxon>Gammaproteobacteria</taxon>
        <taxon>Moraxellales</taxon>
        <taxon>Moraxellaceae</taxon>
        <taxon>Acinetobacter</taxon>
    </lineage>
</organism>
<dbReference type="InterPro" id="IPR024530">
    <property type="entry name" value="QSregVF_b"/>
</dbReference>
<keyword evidence="2" id="KW-0269">Exonuclease</keyword>
<dbReference type="Gene3D" id="3.30.420.10">
    <property type="entry name" value="Ribonuclease H-like superfamily/Ribonuclease H"/>
    <property type="match status" value="1"/>
</dbReference>
<dbReference type="InterPro" id="IPR013520">
    <property type="entry name" value="Ribonucl_H"/>
</dbReference>
<keyword evidence="1" id="KW-0540">Nuclease</keyword>
<dbReference type="GO" id="GO:0006259">
    <property type="term" value="P:DNA metabolic process"/>
    <property type="evidence" value="ECO:0007669"/>
    <property type="project" value="UniProtKB-ARBA"/>
</dbReference>
<name>A0A3D3G1Q3_ACIRA</name>
<evidence type="ECO:0000256" key="2">
    <source>
        <dbReference type="ARBA" id="ARBA00022839"/>
    </source>
</evidence>
<dbReference type="CDD" id="cd06127">
    <property type="entry name" value="DEDDh"/>
    <property type="match status" value="1"/>
</dbReference>
<proteinExistence type="predicted"/>
<dbReference type="GO" id="GO:0003676">
    <property type="term" value="F:nucleic acid binding"/>
    <property type="evidence" value="ECO:0007669"/>
    <property type="project" value="InterPro"/>
</dbReference>
<evidence type="ECO:0000256" key="1">
    <source>
        <dbReference type="ARBA" id="ARBA00022722"/>
    </source>
</evidence>
<evidence type="ECO:0000259" key="3">
    <source>
        <dbReference type="SMART" id="SM00479"/>
    </source>
</evidence>
<comment type="caution">
    <text evidence="4">The sequence shown here is derived from an EMBL/GenBank/DDBJ whole genome shotgun (WGS) entry which is preliminary data.</text>
</comment>
<dbReference type="InterPro" id="IPR012337">
    <property type="entry name" value="RNaseH-like_sf"/>
</dbReference>
<dbReference type="GO" id="GO:0004527">
    <property type="term" value="F:exonuclease activity"/>
    <property type="evidence" value="ECO:0007669"/>
    <property type="project" value="UniProtKB-KW"/>
</dbReference>
<feature type="domain" description="Exonuclease" evidence="3">
    <location>
        <begin position="2"/>
        <end position="170"/>
    </location>
</feature>
<dbReference type="Pfam" id="PF12843">
    <property type="entry name" value="QSregVF_b"/>
    <property type="match status" value="1"/>
</dbReference>
<dbReference type="Proteomes" id="UP000262257">
    <property type="component" value="Unassembled WGS sequence"/>
</dbReference>
<protein>
    <submittedName>
        <fullName evidence="4">DNA polymerase III subunit epsilon</fullName>
    </submittedName>
</protein>
<keyword evidence="2" id="KW-0378">Hydrolase</keyword>
<gene>
    <name evidence="4" type="ORF">DIC32_11065</name>
</gene>
<dbReference type="EMBL" id="DPXL01000140">
    <property type="protein sequence ID" value="HCM31963.1"/>
    <property type="molecule type" value="Genomic_DNA"/>
</dbReference>
<accession>A0A3D3G1Q3</accession>
<evidence type="ECO:0000313" key="4">
    <source>
        <dbReference type="EMBL" id="HCM31963.1"/>
    </source>
</evidence>
<evidence type="ECO:0000313" key="5">
    <source>
        <dbReference type="Proteomes" id="UP000262257"/>
    </source>
</evidence>
<dbReference type="InterPro" id="IPR036397">
    <property type="entry name" value="RNaseH_sf"/>
</dbReference>
<reference evidence="4 5" key="1">
    <citation type="journal article" date="2018" name="Nat. Biotechnol.">
        <title>A standardized bacterial taxonomy based on genome phylogeny substantially revises the tree of life.</title>
        <authorList>
            <person name="Parks D.H."/>
            <person name="Chuvochina M."/>
            <person name="Waite D.W."/>
            <person name="Rinke C."/>
            <person name="Skarshewski A."/>
            <person name="Chaumeil P.A."/>
            <person name="Hugenholtz P."/>
        </authorList>
    </citation>
    <scope>NUCLEOTIDE SEQUENCE [LARGE SCALE GENOMIC DNA]</scope>
    <source>
        <strain evidence="4">UBA10045</strain>
    </source>
</reference>
<dbReference type="SUPFAM" id="SSF53098">
    <property type="entry name" value="Ribonuclease H-like"/>
    <property type="match status" value="1"/>
</dbReference>
<dbReference type="AlphaFoldDB" id="A0A3D3G1Q3"/>
<dbReference type="SMART" id="SM00479">
    <property type="entry name" value="EXOIII"/>
    <property type="match status" value="1"/>
</dbReference>